<dbReference type="InterPro" id="IPR002059">
    <property type="entry name" value="CSP_DNA-bd"/>
</dbReference>
<dbReference type="Pfam" id="PF00313">
    <property type="entry name" value="CSD"/>
    <property type="match status" value="1"/>
</dbReference>
<evidence type="ECO:0000259" key="2">
    <source>
        <dbReference type="PROSITE" id="PS51857"/>
    </source>
</evidence>
<dbReference type="Gene3D" id="2.40.50.140">
    <property type="entry name" value="Nucleic acid-binding proteins"/>
    <property type="match status" value="1"/>
</dbReference>
<evidence type="ECO:0000313" key="3">
    <source>
        <dbReference type="EMBL" id="MDE5418967.1"/>
    </source>
</evidence>
<organism evidence="3 4">
    <name type="scientific">Paralabilibaculum antarcticum</name>
    <dbReference type="NCBI Taxonomy" id="2912572"/>
    <lineage>
        <taxon>Bacteria</taxon>
        <taxon>Pseudomonadati</taxon>
        <taxon>Bacteroidota</taxon>
        <taxon>Bacteroidia</taxon>
        <taxon>Marinilabiliales</taxon>
        <taxon>Marinifilaceae</taxon>
        <taxon>Paralabilibaculum</taxon>
    </lineage>
</organism>
<dbReference type="PROSITE" id="PS51857">
    <property type="entry name" value="CSD_2"/>
    <property type="match status" value="1"/>
</dbReference>
<dbReference type="InterPro" id="IPR011129">
    <property type="entry name" value="CSD"/>
</dbReference>
<dbReference type="InterPro" id="IPR050181">
    <property type="entry name" value="Cold_shock_domain"/>
</dbReference>
<dbReference type="RefSeq" id="WP_275110297.1">
    <property type="nucleotide sequence ID" value="NZ_JAKJSC010000002.1"/>
</dbReference>
<dbReference type="PANTHER" id="PTHR11544">
    <property type="entry name" value="COLD SHOCK DOMAIN CONTAINING PROTEINS"/>
    <property type="match status" value="1"/>
</dbReference>
<name>A0ABT5VUG8_9BACT</name>
<feature type="compositionally biased region" description="Basic and acidic residues" evidence="1">
    <location>
        <begin position="1"/>
        <end position="15"/>
    </location>
</feature>
<accession>A0ABT5VUG8</accession>
<dbReference type="PRINTS" id="PR00050">
    <property type="entry name" value="COLDSHOCK"/>
</dbReference>
<dbReference type="CDD" id="cd04458">
    <property type="entry name" value="CSP_CDS"/>
    <property type="match status" value="1"/>
</dbReference>
<evidence type="ECO:0000256" key="1">
    <source>
        <dbReference type="SAM" id="MobiDB-lite"/>
    </source>
</evidence>
<dbReference type="InterPro" id="IPR012340">
    <property type="entry name" value="NA-bd_OB-fold"/>
</dbReference>
<feature type="domain" description="CSD" evidence="2">
    <location>
        <begin position="87"/>
        <end position="148"/>
    </location>
</feature>
<feature type="compositionally biased region" description="Basic and acidic residues" evidence="1">
    <location>
        <begin position="23"/>
        <end position="33"/>
    </location>
</feature>
<dbReference type="SUPFAM" id="SSF50249">
    <property type="entry name" value="Nucleic acid-binding proteins"/>
    <property type="match status" value="1"/>
</dbReference>
<dbReference type="EMBL" id="JAKJSC010000002">
    <property type="protein sequence ID" value="MDE5418967.1"/>
    <property type="molecule type" value="Genomic_DNA"/>
</dbReference>
<keyword evidence="4" id="KW-1185">Reference proteome</keyword>
<gene>
    <name evidence="3" type="ORF">L3049_13255</name>
</gene>
<evidence type="ECO:0000313" key="4">
    <source>
        <dbReference type="Proteomes" id="UP001528920"/>
    </source>
</evidence>
<proteinExistence type="predicted"/>
<dbReference type="SMART" id="SM00357">
    <property type="entry name" value="CSP"/>
    <property type="match status" value="1"/>
</dbReference>
<sequence>MARSKETFGKKELEKKKLKKRKEKEARKEERKANGGGKSFEDMLVYVDENGQLTSTPPDPTKKTEVDADSIVLGARNSNAGYVEDPLRKGTVTFFNTSKGYGFIKDSETGESIFVHINGLVDQVNENDKVNFETERGPKGMNAVNVTLKK</sequence>
<protein>
    <submittedName>
        <fullName evidence="3">Cold shock domain-containing protein</fullName>
    </submittedName>
</protein>
<dbReference type="Proteomes" id="UP001528920">
    <property type="component" value="Unassembled WGS sequence"/>
</dbReference>
<comment type="caution">
    <text evidence="3">The sequence shown here is derived from an EMBL/GenBank/DDBJ whole genome shotgun (WGS) entry which is preliminary data.</text>
</comment>
<reference evidence="3 4" key="1">
    <citation type="submission" date="2022-01" db="EMBL/GenBank/DDBJ databases">
        <title>Labilibaculum sp. nov, a marine bacterium isolated from Antarctica.</title>
        <authorList>
            <person name="Dai W."/>
        </authorList>
    </citation>
    <scope>NUCLEOTIDE SEQUENCE [LARGE SCALE GENOMIC DNA]</scope>
    <source>
        <strain evidence="3 4">DW002</strain>
    </source>
</reference>
<feature type="region of interest" description="Disordered" evidence="1">
    <location>
        <begin position="1"/>
        <end position="41"/>
    </location>
</feature>